<protein>
    <submittedName>
        <fullName evidence="6">NAD(FAD)-utilizing dehydrogenase</fullName>
    </submittedName>
</protein>
<organism evidence="6 7">
    <name type="scientific">Ancylobacter dichloromethanicus</name>
    <dbReference type="NCBI Taxonomy" id="518825"/>
    <lineage>
        <taxon>Bacteria</taxon>
        <taxon>Pseudomonadati</taxon>
        <taxon>Pseudomonadota</taxon>
        <taxon>Alphaproteobacteria</taxon>
        <taxon>Hyphomicrobiales</taxon>
        <taxon>Xanthobacteraceae</taxon>
        <taxon>Ancylobacter</taxon>
    </lineage>
</organism>
<gene>
    <name evidence="6" type="ORF">GCM10017643_30040</name>
</gene>
<dbReference type="Gene3D" id="2.40.30.10">
    <property type="entry name" value="Translation factors"/>
    <property type="match status" value="1"/>
</dbReference>
<dbReference type="AlphaFoldDB" id="A0A9W6JAU7"/>
<dbReference type="NCBIfam" id="TIGR03862">
    <property type="entry name" value="flavo_PP4765"/>
    <property type="match status" value="1"/>
</dbReference>
<keyword evidence="2" id="KW-0285">Flavoprotein</keyword>
<dbReference type="Gene3D" id="1.10.8.260">
    <property type="entry name" value="HI0933 insert domain-like"/>
    <property type="match status" value="1"/>
</dbReference>
<keyword evidence="3" id="KW-0274">FAD</keyword>
<reference evidence="6" key="2">
    <citation type="submission" date="2023-01" db="EMBL/GenBank/DDBJ databases">
        <authorList>
            <person name="Sun Q."/>
            <person name="Evtushenko L."/>
        </authorList>
    </citation>
    <scope>NUCLEOTIDE SEQUENCE</scope>
    <source>
        <strain evidence="6">VKM B-2484</strain>
    </source>
</reference>
<dbReference type="InterPro" id="IPR055178">
    <property type="entry name" value="RsdA/BaiN/AoA(So)-like_dom"/>
</dbReference>
<dbReference type="Proteomes" id="UP001143370">
    <property type="component" value="Unassembled WGS sequence"/>
</dbReference>
<evidence type="ECO:0000256" key="3">
    <source>
        <dbReference type="ARBA" id="ARBA00022827"/>
    </source>
</evidence>
<dbReference type="InterPro" id="IPR022460">
    <property type="entry name" value="Flavoprotein_PP4765"/>
</dbReference>
<dbReference type="EMBL" id="BSFJ01000019">
    <property type="protein sequence ID" value="GLK72888.1"/>
    <property type="molecule type" value="Genomic_DNA"/>
</dbReference>
<feature type="domain" description="RsdA/BaiN/AoA(So)-like insert" evidence="5">
    <location>
        <begin position="199"/>
        <end position="348"/>
    </location>
</feature>
<dbReference type="PANTHER" id="PTHR42887">
    <property type="entry name" value="OS12G0638800 PROTEIN"/>
    <property type="match status" value="1"/>
</dbReference>
<dbReference type="NCBIfam" id="TIGR00275">
    <property type="entry name" value="aminoacetone oxidase family FAD-binding enzyme"/>
    <property type="match status" value="1"/>
</dbReference>
<name>A0A9W6JAU7_9HYPH</name>
<dbReference type="PANTHER" id="PTHR42887:SF1">
    <property type="entry name" value="BLR3961 PROTEIN"/>
    <property type="match status" value="1"/>
</dbReference>
<proteinExistence type="predicted"/>
<dbReference type="PRINTS" id="PR00420">
    <property type="entry name" value="RNGMNOXGNASE"/>
</dbReference>
<comment type="caution">
    <text evidence="6">The sequence shown here is derived from an EMBL/GenBank/DDBJ whole genome shotgun (WGS) entry which is preliminary data.</text>
</comment>
<dbReference type="Pfam" id="PF22780">
    <property type="entry name" value="HI0933_like_1st"/>
    <property type="match status" value="1"/>
</dbReference>
<dbReference type="SUPFAM" id="SSF51905">
    <property type="entry name" value="FAD/NAD(P)-binding domain"/>
    <property type="match status" value="1"/>
</dbReference>
<evidence type="ECO:0000256" key="2">
    <source>
        <dbReference type="ARBA" id="ARBA00022630"/>
    </source>
</evidence>
<dbReference type="Gene3D" id="3.50.50.60">
    <property type="entry name" value="FAD/NAD(P)-binding domain"/>
    <property type="match status" value="1"/>
</dbReference>
<accession>A0A9W6JAU7</accession>
<dbReference type="Pfam" id="PF03486">
    <property type="entry name" value="HI0933_like"/>
    <property type="match status" value="1"/>
</dbReference>
<dbReference type="InterPro" id="IPR004792">
    <property type="entry name" value="BaiN-like"/>
</dbReference>
<dbReference type="SUPFAM" id="SSF160996">
    <property type="entry name" value="HI0933 insert domain-like"/>
    <property type="match status" value="1"/>
</dbReference>
<dbReference type="InterPro" id="IPR036188">
    <property type="entry name" value="FAD/NAD-bd_sf"/>
</dbReference>
<sequence>MTLSPRDDSRIRHVVIIGAGPAGLMAAQTLAGGGCRVSVYDRMPSPARKFLIAGRGGLNLTHSEPRAPFLARYGAAADWLAPLLDAFPPARLRALAEELGEPTFVGSSGRVFPKSFKASPLLRAWLARLDGLGVVLESRHRWLGWSGGALRFAAPEGEVEVVVDAVLLALGGASWPRLGSDGAWTDILRGQGIEIAALRPANSGVRVGWSETFRARFAGAPLKRIALNLGGMRVRGEAMVDGAGLEGGAVYALSAALREAIARDGSARLHVDLRPDVTEEALAARLTASRKGESMANRLRKAAGLLPVAAGLLREAGPLPAEPAALAARIKALPLAVTGMAGLERAISSAGGVTRAMLDDHLMLKPRPGVFVAGEMLDWEAPTGGYLLQACFATGHAAACGTLAWLGLTVPEAWRGAWACGEGACGERAETAGKWSRDDG</sequence>
<keyword evidence="7" id="KW-1185">Reference proteome</keyword>
<reference evidence="6" key="1">
    <citation type="journal article" date="2014" name="Int. J. Syst. Evol. Microbiol.">
        <title>Complete genome sequence of Corynebacterium casei LMG S-19264T (=DSM 44701T), isolated from a smear-ripened cheese.</title>
        <authorList>
            <consortium name="US DOE Joint Genome Institute (JGI-PGF)"/>
            <person name="Walter F."/>
            <person name="Albersmeier A."/>
            <person name="Kalinowski J."/>
            <person name="Ruckert C."/>
        </authorList>
    </citation>
    <scope>NUCLEOTIDE SEQUENCE</scope>
    <source>
        <strain evidence="6">VKM B-2484</strain>
    </source>
</reference>
<evidence type="ECO:0000259" key="4">
    <source>
        <dbReference type="Pfam" id="PF03486"/>
    </source>
</evidence>
<evidence type="ECO:0000313" key="7">
    <source>
        <dbReference type="Proteomes" id="UP001143370"/>
    </source>
</evidence>
<evidence type="ECO:0000256" key="1">
    <source>
        <dbReference type="ARBA" id="ARBA00001974"/>
    </source>
</evidence>
<feature type="domain" description="RsdA/BaiN/AoA(So)-like Rossmann fold-like" evidence="4">
    <location>
        <begin position="13"/>
        <end position="399"/>
    </location>
</feature>
<dbReference type="InterPro" id="IPR023166">
    <property type="entry name" value="BaiN-like_dom_sf"/>
</dbReference>
<dbReference type="RefSeq" id="WP_271188669.1">
    <property type="nucleotide sequence ID" value="NZ_BSFJ01000019.1"/>
</dbReference>
<dbReference type="InterPro" id="IPR057661">
    <property type="entry name" value="RsdA/BaiN/AoA(So)_Rossmann"/>
</dbReference>
<comment type="cofactor">
    <cofactor evidence="1">
        <name>FAD</name>
        <dbReference type="ChEBI" id="CHEBI:57692"/>
    </cofactor>
</comment>
<dbReference type="PROSITE" id="PS51257">
    <property type="entry name" value="PROKAR_LIPOPROTEIN"/>
    <property type="match status" value="1"/>
</dbReference>
<evidence type="ECO:0000259" key="5">
    <source>
        <dbReference type="Pfam" id="PF22780"/>
    </source>
</evidence>
<evidence type="ECO:0000313" key="6">
    <source>
        <dbReference type="EMBL" id="GLK72888.1"/>
    </source>
</evidence>